<gene>
    <name evidence="5" type="ORF">E6C51_12815</name>
</gene>
<dbReference type="Proteomes" id="UP000310754">
    <property type="component" value="Unassembled WGS sequence"/>
</dbReference>
<dbReference type="GO" id="GO:0043565">
    <property type="term" value="F:sequence-specific DNA binding"/>
    <property type="evidence" value="ECO:0007669"/>
    <property type="project" value="InterPro"/>
</dbReference>
<accession>A0A4V3W7Z6</accession>
<comment type="caution">
    <text evidence="5">The sequence shown here is derived from an EMBL/GenBank/DDBJ whole genome shotgun (WGS) entry which is preliminary data.</text>
</comment>
<dbReference type="SUPFAM" id="SSF46689">
    <property type="entry name" value="Homeodomain-like"/>
    <property type="match status" value="2"/>
</dbReference>
<sequence>MFDPLAEIVSFLKPVPSIAKLVTAGGAWLVERRELGSPFYCAIVEGRCLLTIAGRSPIILESGDFILVPQIHAFTMSSLQPPPPGTLPRRLETNPGVFRLGDPDAPADVTAMVGHCSFLANDKQLLSSLLPDIIHARGERRLMDLVAMIHAEMVGGRAARDMILARLLEVLFIDALRSTGAAETSPGLLRGLSDIRLAPALRRIHQDPSKDVSVKTLAETSAMSRSAFFDRFRREVGLPPMEYVAAWRMALAKELLVRREMSLVEIATKIGYASASAFSVAFTRYVGVTPGVFARTDGPL</sequence>
<dbReference type="InterPro" id="IPR009057">
    <property type="entry name" value="Homeodomain-like_sf"/>
</dbReference>
<dbReference type="RefSeq" id="WP_190236240.1">
    <property type="nucleotide sequence ID" value="NZ_SSOA01000006.1"/>
</dbReference>
<keyword evidence="2" id="KW-0238">DNA-binding</keyword>
<keyword evidence="3" id="KW-0804">Transcription</keyword>
<dbReference type="InterPro" id="IPR032783">
    <property type="entry name" value="AraC_lig"/>
</dbReference>
<dbReference type="PROSITE" id="PS01124">
    <property type="entry name" value="HTH_ARAC_FAMILY_2"/>
    <property type="match status" value="1"/>
</dbReference>
<keyword evidence="6" id="KW-1185">Reference proteome</keyword>
<reference evidence="5 6" key="1">
    <citation type="submission" date="2019-04" db="EMBL/GenBank/DDBJ databases">
        <title>Rhizobium terrae sp. nov., isolated from a paddy soil.</title>
        <authorList>
            <person name="Lin S.-Y."/>
            <person name="Hameed A."/>
            <person name="Huang H.-I."/>
            <person name="Young C.-C."/>
        </authorList>
    </citation>
    <scope>NUCLEOTIDE SEQUENCE [LARGE SCALE GENOMIC DNA]</scope>
    <source>
        <strain evidence="5 6">CC-HIH110</strain>
    </source>
</reference>
<protein>
    <submittedName>
        <fullName evidence="5">AraC family transcriptional regulator</fullName>
    </submittedName>
</protein>
<dbReference type="InterPro" id="IPR050204">
    <property type="entry name" value="AraC_XylS_family_regulators"/>
</dbReference>
<dbReference type="SMART" id="SM00342">
    <property type="entry name" value="HTH_ARAC"/>
    <property type="match status" value="1"/>
</dbReference>
<evidence type="ECO:0000313" key="6">
    <source>
        <dbReference type="Proteomes" id="UP000310754"/>
    </source>
</evidence>
<dbReference type="Gene3D" id="1.10.10.60">
    <property type="entry name" value="Homeodomain-like"/>
    <property type="match status" value="2"/>
</dbReference>
<evidence type="ECO:0000259" key="4">
    <source>
        <dbReference type="PROSITE" id="PS01124"/>
    </source>
</evidence>
<dbReference type="InterPro" id="IPR020449">
    <property type="entry name" value="Tscrpt_reg_AraC-type_HTH"/>
</dbReference>
<evidence type="ECO:0000256" key="1">
    <source>
        <dbReference type="ARBA" id="ARBA00023015"/>
    </source>
</evidence>
<feature type="domain" description="HTH araC/xylS-type" evidence="4">
    <location>
        <begin position="198"/>
        <end position="296"/>
    </location>
</feature>
<dbReference type="PANTHER" id="PTHR46796">
    <property type="entry name" value="HTH-TYPE TRANSCRIPTIONAL ACTIVATOR RHAS-RELATED"/>
    <property type="match status" value="1"/>
</dbReference>
<dbReference type="EMBL" id="SSOA01000006">
    <property type="protein sequence ID" value="THF49262.1"/>
    <property type="molecule type" value="Genomic_DNA"/>
</dbReference>
<dbReference type="InterPro" id="IPR018062">
    <property type="entry name" value="HTH_AraC-typ_CS"/>
</dbReference>
<proteinExistence type="predicted"/>
<dbReference type="PANTHER" id="PTHR46796:SF7">
    <property type="entry name" value="ARAC FAMILY TRANSCRIPTIONAL REGULATOR"/>
    <property type="match status" value="1"/>
</dbReference>
<organism evidence="5 6">
    <name type="scientific">Allorhizobium terrae</name>
    <dbReference type="NCBI Taxonomy" id="1848972"/>
    <lineage>
        <taxon>Bacteria</taxon>
        <taxon>Pseudomonadati</taxon>
        <taxon>Pseudomonadota</taxon>
        <taxon>Alphaproteobacteria</taxon>
        <taxon>Hyphomicrobiales</taxon>
        <taxon>Rhizobiaceae</taxon>
        <taxon>Rhizobium/Agrobacterium group</taxon>
        <taxon>Allorhizobium</taxon>
    </lineage>
</organism>
<dbReference type="InterPro" id="IPR018060">
    <property type="entry name" value="HTH_AraC"/>
</dbReference>
<evidence type="ECO:0000256" key="3">
    <source>
        <dbReference type="ARBA" id="ARBA00023163"/>
    </source>
</evidence>
<evidence type="ECO:0000313" key="5">
    <source>
        <dbReference type="EMBL" id="THF49262.1"/>
    </source>
</evidence>
<dbReference type="PROSITE" id="PS00041">
    <property type="entry name" value="HTH_ARAC_FAMILY_1"/>
    <property type="match status" value="1"/>
</dbReference>
<dbReference type="Pfam" id="PF12852">
    <property type="entry name" value="Cupin_6"/>
    <property type="match status" value="1"/>
</dbReference>
<dbReference type="GO" id="GO:0003700">
    <property type="term" value="F:DNA-binding transcription factor activity"/>
    <property type="evidence" value="ECO:0007669"/>
    <property type="project" value="InterPro"/>
</dbReference>
<name>A0A4V3W7Z6_9HYPH</name>
<keyword evidence="1" id="KW-0805">Transcription regulation</keyword>
<dbReference type="Pfam" id="PF12833">
    <property type="entry name" value="HTH_18"/>
    <property type="match status" value="1"/>
</dbReference>
<dbReference type="AlphaFoldDB" id="A0A4V3W7Z6"/>
<evidence type="ECO:0000256" key="2">
    <source>
        <dbReference type="ARBA" id="ARBA00023125"/>
    </source>
</evidence>
<dbReference type="PRINTS" id="PR00032">
    <property type="entry name" value="HTHARAC"/>
</dbReference>